<feature type="domain" description="6-phosphogluconate dehydrogenase NADP-binding" evidence="1">
    <location>
        <begin position="2"/>
        <end position="161"/>
    </location>
</feature>
<accession>A0A128F9D1</accession>
<dbReference type="STRING" id="1796497.GCE9029_03548"/>
<dbReference type="GO" id="GO:0008442">
    <property type="term" value="F:3-hydroxyisobutyrate dehydrogenase activity"/>
    <property type="evidence" value="ECO:0007669"/>
    <property type="project" value="TreeGrafter"/>
</dbReference>
<dbReference type="Pfam" id="PF03446">
    <property type="entry name" value="NAD_binding_2"/>
    <property type="match status" value="1"/>
</dbReference>
<keyword evidence="3" id="KW-1185">Reference proteome</keyword>
<evidence type="ECO:0000313" key="2">
    <source>
        <dbReference type="EMBL" id="CZF82964.1"/>
    </source>
</evidence>
<dbReference type="InterPro" id="IPR006115">
    <property type="entry name" value="6PGDH_NADP-bd"/>
</dbReference>
<dbReference type="EMBL" id="FIZX01000002">
    <property type="protein sequence ID" value="CZF82964.1"/>
    <property type="molecule type" value="Genomic_DNA"/>
</dbReference>
<dbReference type="EC" id="1.1.1.60" evidence="2"/>
<dbReference type="PANTHER" id="PTHR22981:SF84">
    <property type="entry name" value="3-HYDROXYISOBUTYRATE DEHYDROGENASE"/>
    <property type="match status" value="1"/>
</dbReference>
<dbReference type="GO" id="GO:0006574">
    <property type="term" value="P:L-valine catabolic process"/>
    <property type="evidence" value="ECO:0007669"/>
    <property type="project" value="TreeGrafter"/>
</dbReference>
<dbReference type="Proteomes" id="UP000071641">
    <property type="component" value="Unassembled WGS sequence"/>
</dbReference>
<protein>
    <submittedName>
        <fullName evidence="2">2-hydroxy-3-oxopropionate reductase</fullName>
        <ecNumber evidence="2">1.1.1.60</ecNumber>
    </submittedName>
</protein>
<name>A0A128F9D1_9GAMM</name>
<evidence type="ECO:0000259" key="1">
    <source>
        <dbReference type="Pfam" id="PF03446"/>
    </source>
</evidence>
<reference evidence="3" key="1">
    <citation type="submission" date="2016-02" db="EMBL/GenBank/DDBJ databases">
        <authorList>
            <person name="Rodrigo-Torres Lidia"/>
            <person name="Arahal R.David."/>
        </authorList>
    </citation>
    <scope>NUCLEOTIDE SEQUENCE [LARGE SCALE GENOMIC DNA]</scope>
    <source>
        <strain evidence="3">CECT 9029</strain>
    </source>
</reference>
<gene>
    <name evidence="2" type="primary">garR_2</name>
    <name evidence="2" type="ORF">GCE9029_03548</name>
</gene>
<dbReference type="PANTHER" id="PTHR22981">
    <property type="entry name" value="3-HYDROXYISOBUTYRATE DEHYDROGENASE-RELATED"/>
    <property type="match status" value="1"/>
</dbReference>
<dbReference type="Gene3D" id="3.40.50.720">
    <property type="entry name" value="NAD(P)-binding Rossmann-like Domain"/>
    <property type="match status" value="1"/>
</dbReference>
<organism evidence="2 3">
    <name type="scientific">Grimontia celer</name>
    <dbReference type="NCBI Taxonomy" id="1796497"/>
    <lineage>
        <taxon>Bacteria</taxon>
        <taxon>Pseudomonadati</taxon>
        <taxon>Pseudomonadota</taxon>
        <taxon>Gammaproteobacteria</taxon>
        <taxon>Vibrionales</taxon>
        <taxon>Vibrionaceae</taxon>
        <taxon>Grimontia</taxon>
    </lineage>
</organism>
<proteinExistence type="predicted"/>
<dbReference type="GO" id="GO:0050661">
    <property type="term" value="F:NADP binding"/>
    <property type="evidence" value="ECO:0007669"/>
    <property type="project" value="InterPro"/>
</dbReference>
<keyword evidence="2" id="KW-0560">Oxidoreductase</keyword>
<dbReference type="GO" id="GO:0008679">
    <property type="term" value="F:2-hydroxy-3-oxopropionate reductase activity"/>
    <property type="evidence" value="ECO:0007669"/>
    <property type="project" value="UniProtKB-EC"/>
</dbReference>
<dbReference type="InterPro" id="IPR036291">
    <property type="entry name" value="NAD(P)-bd_dom_sf"/>
</dbReference>
<dbReference type="AlphaFoldDB" id="A0A128F9D1"/>
<dbReference type="SUPFAM" id="SSF51735">
    <property type="entry name" value="NAD(P)-binding Rossmann-fold domains"/>
    <property type="match status" value="1"/>
</dbReference>
<sequence>MDIGFIGLGKLGEPVAQRILTWCQTHGCRLYVFDATQREAMARLKASGAREGINTASIAERCTILFSLLPGPEDVMAEGLGEKGILHNAEGLDIWFELSPFQNVRWDSLREQAPPDLVLVDAPISGDESLAKSGQLSMALEGAEPILQRYQALLSTFVSRCKVTELTQTTPSFFRLPDD</sequence>
<dbReference type="RefSeq" id="WP_062665211.1">
    <property type="nucleotide sequence ID" value="NZ_FIZX01000002.1"/>
</dbReference>
<evidence type="ECO:0000313" key="3">
    <source>
        <dbReference type="Proteomes" id="UP000071641"/>
    </source>
</evidence>